<evidence type="ECO:0000313" key="3">
    <source>
        <dbReference type="Proteomes" id="UP000257014"/>
    </source>
</evidence>
<name>A0A3E0K4U3_9BACI</name>
<dbReference type="EMBL" id="QEWE01000015">
    <property type="protein sequence ID" value="REJ28887.1"/>
    <property type="molecule type" value="Genomic_DNA"/>
</dbReference>
<sequence>MHERSRFSAFLPGKGRSGKPLFLADNGKAEPAGQGNGKNGKGARKKMTGRTVDPGFCPKTFLTKNGKAPLFRCWQHAKIGNRSAEAMPKKRGVCGREAAFVSHKNFSKIKIWEKIRRKETRKR</sequence>
<proteinExistence type="predicted"/>
<gene>
    <name evidence="2" type="ORF">C6P37_06420</name>
</gene>
<comment type="caution">
    <text evidence="2">The sequence shown here is derived from an EMBL/GenBank/DDBJ whole genome shotgun (WGS) entry which is preliminary data.</text>
</comment>
<dbReference type="Proteomes" id="UP000257014">
    <property type="component" value="Unassembled WGS sequence"/>
</dbReference>
<organism evidence="2 3">
    <name type="scientific">Caldibacillus debilis</name>
    <dbReference type="NCBI Taxonomy" id="301148"/>
    <lineage>
        <taxon>Bacteria</taxon>
        <taxon>Bacillati</taxon>
        <taxon>Bacillota</taxon>
        <taxon>Bacilli</taxon>
        <taxon>Bacillales</taxon>
        <taxon>Bacillaceae</taxon>
        <taxon>Caldibacillus</taxon>
    </lineage>
</organism>
<reference evidence="2 3" key="1">
    <citation type="submission" date="2018-03" db="EMBL/GenBank/DDBJ databases">
        <authorList>
            <person name="Keele B.F."/>
        </authorList>
    </citation>
    <scope>NUCLEOTIDE SEQUENCE [LARGE SCALE GENOMIC DNA]</scope>
    <source>
        <strain evidence="2">ZCTH4_d</strain>
    </source>
</reference>
<evidence type="ECO:0000256" key="1">
    <source>
        <dbReference type="SAM" id="MobiDB-lite"/>
    </source>
</evidence>
<dbReference type="AlphaFoldDB" id="A0A3E0K4U3"/>
<protein>
    <submittedName>
        <fullName evidence="2">Uncharacterized protein</fullName>
    </submittedName>
</protein>
<accession>A0A3E0K4U3</accession>
<feature type="region of interest" description="Disordered" evidence="1">
    <location>
        <begin position="1"/>
        <end position="56"/>
    </location>
</feature>
<evidence type="ECO:0000313" key="2">
    <source>
        <dbReference type="EMBL" id="REJ28887.1"/>
    </source>
</evidence>